<dbReference type="Gene3D" id="1.20.1070.10">
    <property type="entry name" value="Rhodopsin 7-helix transmembrane proteins"/>
    <property type="match status" value="1"/>
</dbReference>
<keyword evidence="2" id="KW-1185">Reference proteome</keyword>
<name>A0A7D9HRT4_PARCT</name>
<reference evidence="1" key="1">
    <citation type="submission" date="2020-04" db="EMBL/GenBank/DDBJ databases">
        <authorList>
            <person name="Alioto T."/>
            <person name="Alioto T."/>
            <person name="Gomez Garrido J."/>
        </authorList>
    </citation>
    <scope>NUCLEOTIDE SEQUENCE</scope>
    <source>
        <strain evidence="1">A484AB</strain>
    </source>
</reference>
<organism evidence="1 2">
    <name type="scientific">Paramuricea clavata</name>
    <name type="common">Red gorgonian</name>
    <name type="synonym">Violescent sea-whip</name>
    <dbReference type="NCBI Taxonomy" id="317549"/>
    <lineage>
        <taxon>Eukaryota</taxon>
        <taxon>Metazoa</taxon>
        <taxon>Cnidaria</taxon>
        <taxon>Anthozoa</taxon>
        <taxon>Octocorallia</taxon>
        <taxon>Malacalcyonacea</taxon>
        <taxon>Plexauridae</taxon>
        <taxon>Paramuricea</taxon>
    </lineage>
</organism>
<dbReference type="EMBL" id="CACRXK020001899">
    <property type="protein sequence ID" value="CAB3991680.1"/>
    <property type="molecule type" value="Genomic_DNA"/>
</dbReference>
<sequence length="320" mass="36314">MLILHGAVCHYMLLLLCSWLLCYVINTFLLLVLNKHHIFTNPIKLHVTQLISCTIVPFLFVGICLLVEKPAYSMMFEDRIAILPSSYILVFGTVTLPVLLSAGASMTMLVAVVRRIRKVSHDPTTAGQVIRSDEERASLKTVERHFLSIICLYALAIIAIFVAEAFLQDQEVAYLENILEYFSCLQTDKLCNKPDRPKFFLSNMKILTPGFFCLVTFFLLFFTNETRSIWRGWLNWSSSKARSIGRCFLHWLGECKMSLTRKQGSLRVTDQVVPESVNRLTSGSVVSLNVTHDLSSYVTRATTVDEDQHGRTNDVVITHL</sequence>
<evidence type="ECO:0000313" key="2">
    <source>
        <dbReference type="Proteomes" id="UP001152795"/>
    </source>
</evidence>
<gene>
    <name evidence="1" type="ORF">PACLA_8A009188</name>
</gene>
<protein>
    <submittedName>
        <fullName evidence="1">Uncharacterized protein</fullName>
    </submittedName>
</protein>
<evidence type="ECO:0000313" key="1">
    <source>
        <dbReference type="EMBL" id="CAB3991680.1"/>
    </source>
</evidence>
<dbReference type="Proteomes" id="UP001152795">
    <property type="component" value="Unassembled WGS sequence"/>
</dbReference>
<dbReference type="AlphaFoldDB" id="A0A7D9HRT4"/>
<dbReference type="OrthoDB" id="10437422at2759"/>
<proteinExistence type="predicted"/>
<comment type="caution">
    <text evidence="1">The sequence shown here is derived from an EMBL/GenBank/DDBJ whole genome shotgun (WGS) entry which is preliminary data.</text>
</comment>
<accession>A0A7D9HRT4</accession>